<dbReference type="InterPro" id="IPR040258">
    <property type="entry name" value="Spt16"/>
</dbReference>
<keyword evidence="1" id="KW-0805">Transcription regulation</keyword>
<keyword evidence="4" id="KW-1185">Reference proteome</keyword>
<dbReference type="InterPro" id="IPR056595">
    <property type="entry name" value="Fact-SPT16_PH"/>
</dbReference>
<dbReference type="PANTHER" id="PTHR13980">
    <property type="entry name" value="CDC68 RELATED"/>
    <property type="match status" value="1"/>
</dbReference>
<dbReference type="OrthoDB" id="6367903at2759"/>
<dbReference type="GO" id="GO:0035101">
    <property type="term" value="C:FACT complex"/>
    <property type="evidence" value="ECO:0007669"/>
    <property type="project" value="UniProtKB-UniRule"/>
</dbReference>
<dbReference type="GO" id="GO:0006281">
    <property type="term" value="P:DNA repair"/>
    <property type="evidence" value="ECO:0007669"/>
    <property type="project" value="UniProtKB-UniRule"/>
</dbReference>
<dbReference type="AlphaFoldDB" id="A0A7T8KLM1"/>
<dbReference type="EMBL" id="CP045891">
    <property type="protein sequence ID" value="QQP58136.1"/>
    <property type="molecule type" value="Genomic_DNA"/>
</dbReference>
<keyword evidence="1" id="KW-0234">DNA repair</keyword>
<evidence type="ECO:0000313" key="4">
    <source>
        <dbReference type="Proteomes" id="UP000595437"/>
    </source>
</evidence>
<comment type="subunit">
    <text evidence="1">Component of the FACT complex.</text>
</comment>
<dbReference type="GO" id="GO:0006368">
    <property type="term" value="P:transcription elongation by RNA polymerase II"/>
    <property type="evidence" value="ECO:0007669"/>
    <property type="project" value="TreeGrafter"/>
</dbReference>
<reference evidence="4" key="1">
    <citation type="submission" date="2021-01" db="EMBL/GenBank/DDBJ databases">
        <title>Caligus Genome Assembly.</title>
        <authorList>
            <person name="Gallardo-Escarate C."/>
        </authorList>
    </citation>
    <scope>NUCLEOTIDE SEQUENCE [LARGE SCALE GENOMIC DNA]</scope>
</reference>
<keyword evidence="1" id="KW-0227">DNA damage</keyword>
<keyword evidence="1" id="KW-0539">Nucleus</keyword>
<dbReference type="Proteomes" id="UP000595437">
    <property type="component" value="Chromosome 2"/>
</dbReference>
<dbReference type="InterPro" id="IPR013953">
    <property type="entry name" value="FACT_SPT16_M"/>
</dbReference>
<sequence>MPIYGIPVPFHIATVKNISTSVEGDYTYLRINFFHPGAALAKEVAGGFMDPEATYLKELTYRSTNVKEPGEISAPSSNLNTAFRLIKEIQKKYKAREAEEKEKADLVEQDTLVVSQGKGNPKLKDLYIRPNIVQKRLSGIVEAHSNGLRYTSIRGDKVDILYNNIKHAFFQPCDGEMIILLHFHLK</sequence>
<dbReference type="SMART" id="SM01286">
    <property type="entry name" value="SPT16"/>
    <property type="match status" value="1"/>
</dbReference>
<evidence type="ECO:0000256" key="1">
    <source>
        <dbReference type="RuleBase" id="RU367052"/>
    </source>
</evidence>
<proteinExistence type="inferred from homology"/>
<dbReference type="PANTHER" id="PTHR13980:SF15">
    <property type="entry name" value="FACT COMPLEX SUBUNIT SPT16"/>
    <property type="match status" value="1"/>
</dbReference>
<feature type="non-terminal residue" evidence="3">
    <location>
        <position position="1"/>
    </location>
</feature>
<dbReference type="Gene3D" id="2.30.29.150">
    <property type="match status" value="1"/>
</dbReference>
<accession>A0A7T8KLM1</accession>
<evidence type="ECO:0000259" key="2">
    <source>
        <dbReference type="SMART" id="SM01286"/>
    </source>
</evidence>
<dbReference type="Pfam" id="PF24824">
    <property type="entry name" value="PH_SPT16"/>
    <property type="match status" value="1"/>
</dbReference>
<dbReference type="Pfam" id="PF08644">
    <property type="entry name" value="SPT16"/>
    <property type="match status" value="1"/>
</dbReference>
<name>A0A7T8KLM1_CALRO</name>
<dbReference type="FunFam" id="2.30.29.210:FF:000001">
    <property type="entry name" value="FACT complex subunit spt16"/>
    <property type="match status" value="1"/>
</dbReference>
<keyword evidence="1" id="KW-0235">DNA replication</keyword>
<comment type="similarity">
    <text evidence="1">Belongs to the peptidase M24 family. SPT16 subfamily.</text>
</comment>
<comment type="subcellular location">
    <subcellularLocation>
        <location evidence="1">Nucleus</location>
    </subcellularLocation>
    <subcellularLocation>
        <location evidence="1">Chromosome</location>
    </subcellularLocation>
</comment>
<dbReference type="Gene3D" id="2.30.29.210">
    <property type="entry name" value="FACT complex subunit Spt16p/Cdc68p"/>
    <property type="match status" value="1"/>
</dbReference>
<feature type="domain" description="FACT complex subunit SPT16 middle" evidence="2">
    <location>
        <begin position="1"/>
        <end position="150"/>
    </location>
</feature>
<gene>
    <name evidence="3" type="ORF">FKW44_003359</name>
</gene>
<organism evidence="3 4">
    <name type="scientific">Caligus rogercresseyi</name>
    <name type="common">Sea louse</name>
    <dbReference type="NCBI Taxonomy" id="217165"/>
    <lineage>
        <taxon>Eukaryota</taxon>
        <taxon>Metazoa</taxon>
        <taxon>Ecdysozoa</taxon>
        <taxon>Arthropoda</taxon>
        <taxon>Crustacea</taxon>
        <taxon>Multicrustacea</taxon>
        <taxon>Hexanauplia</taxon>
        <taxon>Copepoda</taxon>
        <taxon>Siphonostomatoida</taxon>
        <taxon>Caligidae</taxon>
        <taxon>Caligus</taxon>
    </lineage>
</organism>
<keyword evidence="1" id="KW-0804">Transcription</keyword>
<comment type="function">
    <text evidence="1">Component of the FACT complex, a general chromatin factor that acts to reorganize nucleosomes. The FACT complex is involved in multiple processes that require DNA as a template such as mRNA elongation, DNA replication and DNA repair. During transcription elongation the FACT complex acts as a histone chaperone that both destabilizes and restores nucleosomal structure. It facilitates the passage of RNA polymerase II and transcription by promoting the dissociation of one histone H2A-H2B dimer from the nucleosome, then subsequently promotes the reestablishment of the nucleosome following the passage of RNA polymerase II.</text>
</comment>
<keyword evidence="1" id="KW-0158">Chromosome</keyword>
<protein>
    <recommendedName>
        <fullName evidence="1">FACT complex subunit</fullName>
    </recommendedName>
</protein>
<dbReference type="GO" id="GO:0031491">
    <property type="term" value="F:nucleosome binding"/>
    <property type="evidence" value="ECO:0007669"/>
    <property type="project" value="TreeGrafter"/>
</dbReference>
<dbReference type="GO" id="GO:0006260">
    <property type="term" value="P:DNA replication"/>
    <property type="evidence" value="ECO:0007669"/>
    <property type="project" value="UniProtKB-KW"/>
</dbReference>
<evidence type="ECO:0000313" key="3">
    <source>
        <dbReference type="EMBL" id="QQP58136.1"/>
    </source>
</evidence>